<feature type="signal peptide" evidence="4">
    <location>
        <begin position="1"/>
        <end position="25"/>
    </location>
</feature>
<feature type="compositionally biased region" description="Basic and acidic residues" evidence="3">
    <location>
        <begin position="136"/>
        <end position="148"/>
    </location>
</feature>
<name>A0ABU4HV62_9ACTN</name>
<proteinExistence type="predicted"/>
<dbReference type="PRINTS" id="PR00313">
    <property type="entry name" value="CABNDNGRPT"/>
</dbReference>
<evidence type="ECO:0000313" key="5">
    <source>
        <dbReference type="EMBL" id="MDW5597173.1"/>
    </source>
</evidence>
<protein>
    <recommendedName>
        <fullName evidence="7">Calcium-binding protein</fullName>
    </recommendedName>
</protein>
<keyword evidence="4" id="KW-0732">Signal</keyword>
<organism evidence="5 6">
    <name type="scientific">Conexibacter stalactiti</name>
    <dbReference type="NCBI Taxonomy" id="1940611"/>
    <lineage>
        <taxon>Bacteria</taxon>
        <taxon>Bacillati</taxon>
        <taxon>Actinomycetota</taxon>
        <taxon>Thermoleophilia</taxon>
        <taxon>Solirubrobacterales</taxon>
        <taxon>Conexibacteraceae</taxon>
        <taxon>Conexibacter</taxon>
    </lineage>
</organism>
<dbReference type="PANTHER" id="PTHR38340">
    <property type="entry name" value="S-LAYER PROTEIN"/>
    <property type="match status" value="1"/>
</dbReference>
<gene>
    <name evidence="5" type="ORF">R7226_22695</name>
</gene>
<accession>A0ABU4HV62</accession>
<dbReference type="EMBL" id="JAWSTH010000077">
    <property type="protein sequence ID" value="MDW5597173.1"/>
    <property type="molecule type" value="Genomic_DNA"/>
</dbReference>
<dbReference type="RefSeq" id="WP_318599638.1">
    <property type="nucleotide sequence ID" value="NZ_JAWSTH010000077.1"/>
</dbReference>
<dbReference type="PANTHER" id="PTHR38340:SF1">
    <property type="entry name" value="S-LAYER PROTEIN"/>
    <property type="match status" value="1"/>
</dbReference>
<evidence type="ECO:0008006" key="7">
    <source>
        <dbReference type="Google" id="ProtNLM"/>
    </source>
</evidence>
<dbReference type="InterPro" id="IPR050557">
    <property type="entry name" value="RTX_toxin/Mannuronan_C5-epim"/>
</dbReference>
<sequence>MLRRKSAALAAAALTMLALPVAAQARGTITYDGTTMTFNGDAAADHVGIGVSQGELSWVTSGLDAIPAECTAAEYVDHTAYCPFPQKIVVNLGGGNDTFSISSAAWDPFPAAVAVEVHGGDGDDRIQSAQVQDGGPGRDRLEGHDGDQTLRGGPGDDVLDGGAGNDQVYGEDGNDSLNGDMFKAPGRDVIDGGAGEDYVESEWAEGAQKATQPVTITLDGVANDGRPGEGDNVVGIERFKVYTGGTFHGTDGVDTYEIEPGEFRHPATVLGNGGNDRLVGDDDVETIDGGPGDDYVEGGWNNDTLIGGPGRDTIFADDTGAHCNYWTWCRLPFGNDTVDARDGEVDTVDCGIGTDTVKADPVDVLTNCENVDSGVAPPARRPQDGGDRREPGRGRGGGGQALAVKVAGAKLRAALRGGLAIKVGAPGAGKVSATLKRGKTTVGGGSARVRKGGTVALKVRFSKAGARSLKKAKTAKLTLTVRFTPKSGGGARVSTSAVTLTR</sequence>
<evidence type="ECO:0000256" key="4">
    <source>
        <dbReference type="SAM" id="SignalP"/>
    </source>
</evidence>
<dbReference type="Gene3D" id="2.150.10.10">
    <property type="entry name" value="Serralysin-like metalloprotease, C-terminal"/>
    <property type="match status" value="2"/>
</dbReference>
<comment type="subcellular location">
    <subcellularLocation>
        <location evidence="1">Secreted</location>
    </subcellularLocation>
</comment>
<keyword evidence="6" id="KW-1185">Reference proteome</keyword>
<keyword evidence="2" id="KW-0964">Secreted</keyword>
<dbReference type="Pfam" id="PF00353">
    <property type="entry name" value="HemolysinCabind"/>
    <property type="match status" value="3"/>
</dbReference>
<evidence type="ECO:0000256" key="2">
    <source>
        <dbReference type="ARBA" id="ARBA00022525"/>
    </source>
</evidence>
<dbReference type="Proteomes" id="UP001284601">
    <property type="component" value="Unassembled WGS sequence"/>
</dbReference>
<evidence type="ECO:0000313" key="6">
    <source>
        <dbReference type="Proteomes" id="UP001284601"/>
    </source>
</evidence>
<dbReference type="SUPFAM" id="SSF51120">
    <property type="entry name" value="beta-Roll"/>
    <property type="match status" value="2"/>
</dbReference>
<dbReference type="InterPro" id="IPR011049">
    <property type="entry name" value="Serralysin-like_metalloprot_C"/>
</dbReference>
<reference evidence="5 6" key="2">
    <citation type="submission" date="2023-10" db="EMBL/GenBank/DDBJ databases">
        <authorList>
            <person name="Han X.F."/>
        </authorList>
    </citation>
    <scope>NUCLEOTIDE SEQUENCE [LARGE SCALE GENOMIC DNA]</scope>
    <source>
        <strain evidence="5 6">KCTC 39840</strain>
    </source>
</reference>
<dbReference type="InterPro" id="IPR001343">
    <property type="entry name" value="Hemolysn_Ca-bd"/>
</dbReference>
<comment type="caution">
    <text evidence="5">The sequence shown here is derived from an EMBL/GenBank/DDBJ whole genome shotgun (WGS) entry which is preliminary data.</text>
</comment>
<evidence type="ECO:0000256" key="1">
    <source>
        <dbReference type="ARBA" id="ARBA00004613"/>
    </source>
</evidence>
<feature type="region of interest" description="Disordered" evidence="3">
    <location>
        <begin position="120"/>
        <end position="180"/>
    </location>
</feature>
<reference evidence="6" key="1">
    <citation type="submission" date="2023-07" db="EMBL/GenBank/DDBJ databases">
        <title>Conexibacter stalactiti sp. nov., isolated from stalactites in a lava cave and emended description of the genus Conexibacter.</title>
        <authorList>
            <person name="Lee S.D."/>
        </authorList>
    </citation>
    <scope>NUCLEOTIDE SEQUENCE [LARGE SCALE GENOMIC DNA]</scope>
    <source>
        <strain evidence="6">KCTC 39840</strain>
    </source>
</reference>
<feature type="chain" id="PRO_5045253754" description="Calcium-binding protein" evidence="4">
    <location>
        <begin position="26"/>
        <end position="502"/>
    </location>
</feature>
<feature type="compositionally biased region" description="Basic and acidic residues" evidence="3">
    <location>
        <begin position="381"/>
        <end position="393"/>
    </location>
</feature>
<evidence type="ECO:0000256" key="3">
    <source>
        <dbReference type="SAM" id="MobiDB-lite"/>
    </source>
</evidence>
<feature type="region of interest" description="Disordered" evidence="3">
    <location>
        <begin position="370"/>
        <end position="400"/>
    </location>
</feature>